<dbReference type="InterPro" id="IPR011990">
    <property type="entry name" value="TPR-like_helical_dom_sf"/>
</dbReference>
<protein>
    <submittedName>
        <fullName evidence="2">Cyclic nucleotide-binding domain-containing protein</fullName>
    </submittedName>
</protein>
<reference evidence="2" key="1">
    <citation type="submission" date="2021-04" db="EMBL/GenBank/DDBJ databases">
        <authorList>
            <person name="Postec A."/>
        </authorList>
    </citation>
    <scope>NUCLEOTIDE SEQUENCE</scope>
    <source>
        <strain evidence="2">F1F22</strain>
    </source>
</reference>
<gene>
    <name evidence="2" type="ORF">KDW03_00940</name>
</gene>
<dbReference type="Pfam" id="PF13174">
    <property type="entry name" value="TPR_6"/>
    <property type="match status" value="2"/>
</dbReference>
<dbReference type="EMBL" id="CP073355">
    <property type="protein sequence ID" value="URA10401.1"/>
    <property type="molecule type" value="Genomic_DNA"/>
</dbReference>
<dbReference type="InterPro" id="IPR018490">
    <property type="entry name" value="cNMP-bd_dom_sf"/>
</dbReference>
<dbReference type="CDD" id="cd00038">
    <property type="entry name" value="CAP_ED"/>
    <property type="match status" value="1"/>
</dbReference>
<proteinExistence type="predicted"/>
<dbReference type="SUPFAM" id="SSF48452">
    <property type="entry name" value="TPR-like"/>
    <property type="match status" value="1"/>
</dbReference>
<dbReference type="InterPro" id="IPR019734">
    <property type="entry name" value="TPR_rpt"/>
</dbReference>
<name>A0AAX3BDS6_9SPIR</name>
<dbReference type="InterPro" id="IPR014710">
    <property type="entry name" value="RmlC-like_jellyroll"/>
</dbReference>
<accession>A0AAX3BDS6</accession>
<dbReference type="SUPFAM" id="SSF51206">
    <property type="entry name" value="cAMP-binding domain-like"/>
    <property type="match status" value="1"/>
</dbReference>
<keyword evidence="3" id="KW-1185">Reference proteome</keyword>
<dbReference type="RefSeq" id="WP_271435531.1">
    <property type="nucleotide sequence ID" value="NZ_CP073355.1"/>
</dbReference>
<dbReference type="Proteomes" id="UP001056539">
    <property type="component" value="Chromosome"/>
</dbReference>
<sequence>MPVEKRFRAGSVIYFDHEVGDTLYILKAGEVELSFTEPETGEKIHKPVQIGEFFGLKSAIIGHTRGEVAEAITDSVTIEFRASEFETYVATNVELMKRLLRVFSGQLRNLGIKVNNYLGNNVLYAPNIGLFKIGEYYLNQKKYPQAIQVYQRYLKHYGNTNLAKEAEYRIQICQDAMKTGFLKSYQPLEKIMETTTVDSVNVSIQDTQTTLENTHSVLGTKEAMDLFYKGKSFCEGKDYANAEKTLRAFLEKNLTNVAPAMVLQGKLLLVTALFKQRKFNECAQSVNEFLKEIKDPPTVKQMLFVLADIYKELGQSSNEKTILQKIVMLAPIDDFSRAAKKRMEGL</sequence>
<dbReference type="PROSITE" id="PS50042">
    <property type="entry name" value="CNMP_BINDING_3"/>
    <property type="match status" value="1"/>
</dbReference>
<evidence type="ECO:0000259" key="1">
    <source>
        <dbReference type="PROSITE" id="PS50042"/>
    </source>
</evidence>
<feature type="domain" description="Cyclic nucleotide-binding" evidence="1">
    <location>
        <begin position="4"/>
        <end position="106"/>
    </location>
</feature>
<dbReference type="Gene3D" id="1.25.40.10">
    <property type="entry name" value="Tetratricopeptide repeat domain"/>
    <property type="match status" value="2"/>
</dbReference>
<dbReference type="InterPro" id="IPR000595">
    <property type="entry name" value="cNMP-bd_dom"/>
</dbReference>
<dbReference type="KEGG" id="taqu:KDW03_00940"/>
<evidence type="ECO:0000313" key="3">
    <source>
        <dbReference type="Proteomes" id="UP001056539"/>
    </source>
</evidence>
<dbReference type="Gene3D" id="2.60.120.10">
    <property type="entry name" value="Jelly Rolls"/>
    <property type="match status" value="1"/>
</dbReference>
<dbReference type="Pfam" id="PF00027">
    <property type="entry name" value="cNMP_binding"/>
    <property type="match status" value="1"/>
</dbReference>
<evidence type="ECO:0000313" key="2">
    <source>
        <dbReference type="EMBL" id="URA10401.1"/>
    </source>
</evidence>
<reference evidence="2" key="2">
    <citation type="submission" date="2022-06" db="EMBL/GenBank/DDBJ databases">
        <title>Thermospira aquatica gen. nov., sp. nov.</title>
        <authorList>
            <person name="Ben Ali Gam Z."/>
            <person name="Labat M."/>
        </authorList>
    </citation>
    <scope>NUCLEOTIDE SEQUENCE</scope>
    <source>
        <strain evidence="2">F1F22</strain>
    </source>
</reference>
<dbReference type="AlphaFoldDB" id="A0AAX3BDS6"/>
<organism evidence="2 3">
    <name type="scientific">Thermospira aquatica</name>
    <dbReference type="NCBI Taxonomy" id="2828656"/>
    <lineage>
        <taxon>Bacteria</taxon>
        <taxon>Pseudomonadati</taxon>
        <taxon>Spirochaetota</taxon>
        <taxon>Spirochaetia</taxon>
        <taxon>Brevinematales</taxon>
        <taxon>Thermospiraceae</taxon>
        <taxon>Thermospira</taxon>
    </lineage>
</organism>